<dbReference type="AlphaFoldDB" id="A0A392R0R6"/>
<dbReference type="Proteomes" id="UP000265520">
    <property type="component" value="Unassembled WGS sequence"/>
</dbReference>
<evidence type="ECO:0000313" key="3">
    <source>
        <dbReference type="Proteomes" id="UP000265520"/>
    </source>
</evidence>
<organism evidence="2 3">
    <name type="scientific">Trifolium medium</name>
    <dbReference type="NCBI Taxonomy" id="97028"/>
    <lineage>
        <taxon>Eukaryota</taxon>
        <taxon>Viridiplantae</taxon>
        <taxon>Streptophyta</taxon>
        <taxon>Embryophyta</taxon>
        <taxon>Tracheophyta</taxon>
        <taxon>Spermatophyta</taxon>
        <taxon>Magnoliopsida</taxon>
        <taxon>eudicotyledons</taxon>
        <taxon>Gunneridae</taxon>
        <taxon>Pentapetalae</taxon>
        <taxon>rosids</taxon>
        <taxon>fabids</taxon>
        <taxon>Fabales</taxon>
        <taxon>Fabaceae</taxon>
        <taxon>Papilionoideae</taxon>
        <taxon>50 kb inversion clade</taxon>
        <taxon>NPAAA clade</taxon>
        <taxon>Hologalegina</taxon>
        <taxon>IRL clade</taxon>
        <taxon>Trifolieae</taxon>
        <taxon>Trifolium</taxon>
    </lineage>
</organism>
<feature type="non-terminal residue" evidence="2">
    <location>
        <position position="100"/>
    </location>
</feature>
<sequence length="100" mass="11825">MEKGSSSNPNPRNSYESNKYSYKNNYMGKNPMTRTQRRRFQREKKLAQQNVQNNAKGKYKKQFVEVAKRPAKERLLPPMAHNQGDKDVEDQYMDDDLHDS</sequence>
<dbReference type="EMBL" id="LXQA010177689">
    <property type="protein sequence ID" value="MCI30183.1"/>
    <property type="molecule type" value="Genomic_DNA"/>
</dbReference>
<evidence type="ECO:0000313" key="2">
    <source>
        <dbReference type="EMBL" id="MCI30183.1"/>
    </source>
</evidence>
<feature type="compositionally biased region" description="Acidic residues" evidence="1">
    <location>
        <begin position="87"/>
        <end position="100"/>
    </location>
</feature>
<reference evidence="2 3" key="1">
    <citation type="journal article" date="2018" name="Front. Plant Sci.">
        <title>Red Clover (Trifolium pratense) and Zigzag Clover (T. medium) - A Picture of Genomic Similarities and Differences.</title>
        <authorList>
            <person name="Dluhosova J."/>
            <person name="Istvanek J."/>
            <person name="Nedelnik J."/>
            <person name="Repkova J."/>
        </authorList>
    </citation>
    <scope>NUCLEOTIDE SEQUENCE [LARGE SCALE GENOMIC DNA]</scope>
    <source>
        <strain evidence="3">cv. 10/8</strain>
        <tissue evidence="2">Leaf</tissue>
    </source>
</reference>
<comment type="caution">
    <text evidence="2">The sequence shown here is derived from an EMBL/GenBank/DDBJ whole genome shotgun (WGS) entry which is preliminary data.</text>
</comment>
<name>A0A392R0R6_9FABA</name>
<evidence type="ECO:0000256" key="1">
    <source>
        <dbReference type="SAM" id="MobiDB-lite"/>
    </source>
</evidence>
<feature type="compositionally biased region" description="Low complexity" evidence="1">
    <location>
        <begin position="13"/>
        <end position="26"/>
    </location>
</feature>
<proteinExistence type="predicted"/>
<protein>
    <submittedName>
        <fullName evidence="2">Uncharacterized protein</fullName>
    </submittedName>
</protein>
<feature type="region of interest" description="Disordered" evidence="1">
    <location>
        <begin position="1"/>
        <end position="100"/>
    </location>
</feature>
<feature type="compositionally biased region" description="Polar residues" evidence="1">
    <location>
        <begin position="1"/>
        <end position="12"/>
    </location>
</feature>
<accession>A0A392R0R6</accession>
<keyword evidence="3" id="KW-1185">Reference proteome</keyword>
<feature type="compositionally biased region" description="Basic and acidic residues" evidence="1">
    <location>
        <begin position="62"/>
        <end position="75"/>
    </location>
</feature>